<dbReference type="Gene3D" id="3.40.30.10">
    <property type="entry name" value="Glutaredoxin"/>
    <property type="match status" value="1"/>
</dbReference>
<dbReference type="PANTHER" id="PTHR43968">
    <property type="match status" value="1"/>
</dbReference>
<dbReference type="PROSITE" id="PS51354">
    <property type="entry name" value="GLUTAREDOXIN_2"/>
    <property type="match status" value="1"/>
</dbReference>
<dbReference type="PROSITE" id="PS50405">
    <property type="entry name" value="GST_CTER"/>
    <property type="match status" value="1"/>
</dbReference>
<dbReference type="InterPro" id="IPR040079">
    <property type="entry name" value="Glutathione_S-Trfase"/>
</dbReference>
<dbReference type="InterPro" id="IPR050983">
    <property type="entry name" value="GST_Omega/HSP26"/>
</dbReference>
<keyword evidence="4" id="KW-1185">Reference proteome</keyword>
<dbReference type="SFLD" id="SFLDS00019">
    <property type="entry name" value="Glutathione_Transferase_(cytos"/>
    <property type="match status" value="1"/>
</dbReference>
<accession>A0ABM9NM58</accession>
<sequence length="216" mass="24486">MVNTVSRKSAMILYSSPACAYSHRVRIVLFEKNIAADIEYVDTAKLPEDLLAANPLGNIPTMVDRDLVLSDSRIIMEYLDERFPHPPLHPMDPVARARARMLVHRIDQDWSQLSDEIEKSSDPKKKAKAAKQLRDGLVSAAPVFAAKPYFLSDEFSLVDCSLAALLWRLPVLGIELPRQAESIRFYANRLFERESFQASLSEKEREYATLNHRASA</sequence>
<reference evidence="3 4" key="1">
    <citation type="submission" date="2024-04" db="EMBL/GenBank/DDBJ databases">
        <authorList>
            <person name="Cremers G."/>
        </authorList>
    </citation>
    <scope>NUCLEOTIDE SEQUENCE [LARGE SCALE GENOMIC DNA]</scope>
    <source>
        <strain evidence="3">MeCH1-AG</strain>
    </source>
</reference>
<feature type="domain" description="GST C-terminal" evidence="2">
    <location>
        <begin position="92"/>
        <end position="210"/>
    </location>
</feature>
<gene>
    <name evidence="3" type="primary">sspA</name>
    <name evidence="3" type="ORF">MECH1_V1_2941</name>
</gene>
<protein>
    <submittedName>
        <fullName evidence="3">Stringent starvation protein A</fullName>
    </submittedName>
</protein>
<dbReference type="SUPFAM" id="SSF47616">
    <property type="entry name" value="GST C-terminal domain-like"/>
    <property type="match status" value="1"/>
</dbReference>
<name>A0ABM9NM58_9GAMM</name>
<dbReference type="SUPFAM" id="SSF52833">
    <property type="entry name" value="Thioredoxin-like"/>
    <property type="match status" value="1"/>
</dbReference>
<dbReference type="InterPro" id="IPR036249">
    <property type="entry name" value="Thioredoxin-like_sf"/>
</dbReference>
<evidence type="ECO:0000313" key="3">
    <source>
        <dbReference type="EMBL" id="CAL1241717.1"/>
    </source>
</evidence>
<dbReference type="Pfam" id="PF13417">
    <property type="entry name" value="GST_N_3"/>
    <property type="match status" value="1"/>
</dbReference>
<dbReference type="InterPro" id="IPR010987">
    <property type="entry name" value="Glutathione-S-Trfase_C-like"/>
</dbReference>
<dbReference type="InterPro" id="IPR004045">
    <property type="entry name" value="Glutathione_S-Trfase_N"/>
</dbReference>
<organism evidence="3 4">
    <name type="scientific">Candidatus Methylocalor cossyra</name>
    <dbReference type="NCBI Taxonomy" id="3108543"/>
    <lineage>
        <taxon>Bacteria</taxon>
        <taxon>Pseudomonadati</taxon>
        <taxon>Pseudomonadota</taxon>
        <taxon>Gammaproteobacteria</taxon>
        <taxon>Methylococcales</taxon>
        <taxon>Methylococcaceae</taxon>
        <taxon>Candidatus Methylocalor</taxon>
    </lineage>
</organism>
<dbReference type="EMBL" id="OZ026884">
    <property type="protein sequence ID" value="CAL1241717.1"/>
    <property type="molecule type" value="Genomic_DNA"/>
</dbReference>
<feature type="domain" description="GST N-terminal" evidence="1">
    <location>
        <begin position="9"/>
        <end position="87"/>
    </location>
</feature>
<evidence type="ECO:0000259" key="2">
    <source>
        <dbReference type="PROSITE" id="PS50405"/>
    </source>
</evidence>
<dbReference type="InterPro" id="IPR036282">
    <property type="entry name" value="Glutathione-S-Trfase_C_sf"/>
</dbReference>
<dbReference type="Gene3D" id="1.20.1050.10">
    <property type="match status" value="1"/>
</dbReference>
<dbReference type="PANTHER" id="PTHR43968:SF6">
    <property type="entry name" value="GLUTATHIONE S-TRANSFERASE OMEGA"/>
    <property type="match status" value="1"/>
</dbReference>
<evidence type="ECO:0000313" key="4">
    <source>
        <dbReference type="Proteomes" id="UP001497493"/>
    </source>
</evidence>
<dbReference type="Pfam" id="PF00043">
    <property type="entry name" value="GST_C"/>
    <property type="match status" value="1"/>
</dbReference>
<dbReference type="CDD" id="cd03186">
    <property type="entry name" value="GST_C_SspA"/>
    <property type="match status" value="1"/>
</dbReference>
<proteinExistence type="predicted"/>
<dbReference type="SFLD" id="SFLDG00358">
    <property type="entry name" value="Main_(cytGST)"/>
    <property type="match status" value="1"/>
</dbReference>
<dbReference type="InterPro" id="IPR034342">
    <property type="entry name" value="SspA_C"/>
</dbReference>
<evidence type="ECO:0000259" key="1">
    <source>
        <dbReference type="PROSITE" id="PS50404"/>
    </source>
</evidence>
<dbReference type="PROSITE" id="PS50404">
    <property type="entry name" value="GST_NTER"/>
    <property type="match status" value="1"/>
</dbReference>
<dbReference type="Proteomes" id="UP001497493">
    <property type="component" value="Chromosome"/>
</dbReference>
<dbReference type="InterPro" id="IPR004046">
    <property type="entry name" value="GST_C"/>
</dbReference>